<reference evidence="1 2" key="1">
    <citation type="journal article" date="2015" name="Genome Announc.">
        <title>Complete Genome Sequence of Citrobacter freundii Myophage Moon.</title>
        <authorList>
            <person name="Edwards G.B."/>
            <person name="Luna A.J."/>
            <person name="Hernandez A.C."/>
            <person name="Kuty Everett G.F."/>
        </authorList>
    </citation>
    <scope>NUCLEOTIDE SEQUENCE [LARGE SCALE GENOMIC DNA]</scope>
</reference>
<proteinExistence type="predicted"/>
<organism evidence="1 2">
    <name type="scientific">Citrobacter phage Moon</name>
    <dbReference type="NCBI Taxonomy" id="1540095"/>
    <lineage>
        <taxon>Viruses</taxon>
        <taxon>Duplodnaviria</taxon>
        <taxon>Heunggongvirae</taxon>
        <taxon>Uroviricota</taxon>
        <taxon>Caudoviricetes</taxon>
        <taxon>Pantevenvirales</taxon>
        <taxon>Straboviridae</taxon>
        <taxon>Tevenvirinae</taxon>
        <taxon>Moonvirus</taxon>
        <taxon>Moonvirus moon</taxon>
    </lineage>
</organism>
<gene>
    <name evidence="1" type="ORF">CPT_Moon277</name>
</gene>
<sequence length="128" mass="14852">MSLPTRAVFYKNGKEIKQTFVNCGWAYDEVSAIDQVIRAIKDYGIDYDTFVVYGKTYNQPVEDLQEYIEYLQAETKIIRTEMLEKARKVSNSSDQIMYMARRTIPELIAKDILSVQPINVDIRSSHES</sequence>
<dbReference type="GeneID" id="24721876"/>
<dbReference type="RefSeq" id="YP_009146710.1">
    <property type="nucleotide sequence ID" value="NC_027331.1"/>
</dbReference>
<protein>
    <submittedName>
        <fullName evidence="1">Uncharacterized protein</fullName>
    </submittedName>
</protein>
<name>A0A0A0YTU2_9CAUD</name>
<accession>A0A0A0YTU2</accession>
<keyword evidence="2" id="KW-1185">Reference proteome</keyword>
<evidence type="ECO:0000313" key="2">
    <source>
        <dbReference type="Proteomes" id="UP000030323"/>
    </source>
</evidence>
<dbReference type="EMBL" id="KM236240">
    <property type="protein sequence ID" value="AIX12248.1"/>
    <property type="molecule type" value="Genomic_DNA"/>
</dbReference>
<dbReference type="KEGG" id="vg:24721876"/>
<dbReference type="Proteomes" id="UP000030323">
    <property type="component" value="Segment"/>
</dbReference>
<evidence type="ECO:0000313" key="1">
    <source>
        <dbReference type="EMBL" id="AIX12248.1"/>
    </source>
</evidence>